<keyword evidence="2" id="KW-1185">Reference proteome</keyword>
<protein>
    <recommendedName>
        <fullName evidence="3">Anti-bacteriophage protein A/HamA C-terminal domain-containing protein</fullName>
    </recommendedName>
</protein>
<accession>A0ABS4SWH0</accession>
<dbReference type="EMBL" id="JAGINP010000033">
    <property type="protein sequence ID" value="MBP2296599.1"/>
    <property type="molecule type" value="Genomic_DNA"/>
</dbReference>
<gene>
    <name evidence="1" type="ORF">J2851_006417</name>
</gene>
<proteinExistence type="predicted"/>
<reference evidence="1 2" key="1">
    <citation type="submission" date="2021-03" db="EMBL/GenBank/DDBJ databases">
        <title>Genomic Encyclopedia of Type Strains, Phase III (KMG-III): the genomes of soil and plant-associated and newly described type strains.</title>
        <authorList>
            <person name="Whitman W."/>
        </authorList>
    </citation>
    <scope>NUCLEOTIDE SEQUENCE [LARGE SCALE GENOMIC DNA]</scope>
    <source>
        <strain evidence="1 2">IMMIB AFH-6</strain>
    </source>
</reference>
<evidence type="ECO:0000313" key="1">
    <source>
        <dbReference type="EMBL" id="MBP2296599.1"/>
    </source>
</evidence>
<evidence type="ECO:0008006" key="3">
    <source>
        <dbReference type="Google" id="ProtNLM"/>
    </source>
</evidence>
<comment type="caution">
    <text evidence="1">The sequence shown here is derived from an EMBL/GenBank/DDBJ whole genome shotgun (WGS) entry which is preliminary data.</text>
</comment>
<sequence length="315" mass="34628">MVGGVTLDGTIMPTVFDRGIDDAFVSALNAAYDAGGWWRTLADDTDLLIAVRSNYLNVYWRGNSLLKVSCEKGRLVGRVHYKYLLRAGRTPDYVLVEDGRPVIPDPASFLTQNIGDLRSLKAAAKPYAGAEKVGVHDIVMGNPNIVDVEVAFSVAGTEEGDSGNPRVDFAAIHEMVDEVRLVFFEAKLFSNSEVRAGGDTPPKVVEQVNRYAALLRQHGEQVERSYRRVFGNLLAMKGVVGRHPERDAVLRKVLAGEKPLVICDRPRLVLFGFDDDQRRGVVWTKHRGKLVDLLGADRILLRGNSVGFTNGISAP</sequence>
<evidence type="ECO:0000313" key="2">
    <source>
        <dbReference type="Proteomes" id="UP000781958"/>
    </source>
</evidence>
<dbReference type="RefSeq" id="WP_144428135.1">
    <property type="nucleotide sequence ID" value="NZ_JAGINP010000033.1"/>
</dbReference>
<organism evidence="1 2">
    <name type="scientific">Azospirillum rugosum</name>
    <dbReference type="NCBI Taxonomy" id="416170"/>
    <lineage>
        <taxon>Bacteria</taxon>
        <taxon>Pseudomonadati</taxon>
        <taxon>Pseudomonadota</taxon>
        <taxon>Alphaproteobacteria</taxon>
        <taxon>Rhodospirillales</taxon>
        <taxon>Azospirillaceae</taxon>
        <taxon>Azospirillum</taxon>
    </lineage>
</organism>
<dbReference type="Proteomes" id="UP000781958">
    <property type="component" value="Unassembled WGS sequence"/>
</dbReference>
<name>A0ABS4SWH0_9PROT</name>